<dbReference type="STRING" id="4846.A0A367KJK6"/>
<dbReference type="InterPro" id="IPR026010">
    <property type="entry name" value="NSP1/NUP62"/>
</dbReference>
<comment type="caution">
    <text evidence="7">The sequence shown here is derived from an EMBL/GenBank/DDBJ whole genome shotgun (WGS) entry which is preliminary data.</text>
</comment>
<dbReference type="EMBL" id="PJQM01001432">
    <property type="protein sequence ID" value="RCI02349.1"/>
    <property type="molecule type" value="Genomic_DNA"/>
</dbReference>
<evidence type="ECO:0000313" key="8">
    <source>
        <dbReference type="Proteomes" id="UP000253551"/>
    </source>
</evidence>
<accession>A0A367KJK6</accession>
<dbReference type="GO" id="GO:0005543">
    <property type="term" value="F:phospholipid binding"/>
    <property type="evidence" value="ECO:0007669"/>
    <property type="project" value="TreeGrafter"/>
</dbReference>
<name>A0A367KJK6_RHIST</name>
<dbReference type="OrthoDB" id="248320at2759"/>
<protein>
    <recommendedName>
        <fullName evidence="6">Nucleoporin Nup159/Nup146 N-terminal domain-containing protein</fullName>
    </recommendedName>
</protein>
<comment type="subcellular location">
    <subcellularLocation>
        <location evidence="1">Nucleus</location>
    </subcellularLocation>
</comment>
<dbReference type="AlphaFoldDB" id="A0A367KJK6"/>
<feature type="domain" description="Nucleoporin Nup159/Nup146 N-terminal" evidence="6">
    <location>
        <begin position="47"/>
        <end position="414"/>
    </location>
</feature>
<evidence type="ECO:0000313" key="7">
    <source>
        <dbReference type="EMBL" id="RCI02349.1"/>
    </source>
</evidence>
<keyword evidence="4" id="KW-0175">Coiled coil</keyword>
<evidence type="ECO:0000256" key="2">
    <source>
        <dbReference type="ARBA" id="ARBA00022448"/>
    </source>
</evidence>
<dbReference type="PANTHER" id="PTHR12084:SF0">
    <property type="entry name" value="NUCLEAR PORE GLYCOPROTEIN P62"/>
    <property type="match status" value="1"/>
</dbReference>
<feature type="compositionally biased region" description="Low complexity" evidence="5">
    <location>
        <begin position="707"/>
        <end position="772"/>
    </location>
</feature>
<dbReference type="GO" id="GO:0044613">
    <property type="term" value="C:nuclear pore central transport channel"/>
    <property type="evidence" value="ECO:0007669"/>
    <property type="project" value="TreeGrafter"/>
</dbReference>
<gene>
    <name evidence="7" type="ORF">CU098_005137</name>
</gene>
<evidence type="ECO:0000259" key="6">
    <source>
        <dbReference type="Pfam" id="PF16755"/>
    </source>
</evidence>
<keyword evidence="8" id="KW-1185">Reference proteome</keyword>
<dbReference type="Pfam" id="PF16755">
    <property type="entry name" value="Beta-prop_NUP159_NUP214"/>
    <property type="match status" value="1"/>
</dbReference>
<keyword evidence="3" id="KW-0539">Nucleus</keyword>
<dbReference type="GO" id="GO:0006405">
    <property type="term" value="P:RNA export from nucleus"/>
    <property type="evidence" value="ECO:0007669"/>
    <property type="project" value="TreeGrafter"/>
</dbReference>
<dbReference type="PANTHER" id="PTHR12084">
    <property type="entry name" value="NUCLEAR PORE GLYCOPROTEIN P62-RELATED"/>
    <property type="match status" value="1"/>
</dbReference>
<dbReference type="Proteomes" id="UP000253551">
    <property type="component" value="Unassembled WGS sequence"/>
</dbReference>
<dbReference type="InterPro" id="IPR015943">
    <property type="entry name" value="WD40/YVTN_repeat-like_dom_sf"/>
</dbReference>
<evidence type="ECO:0000256" key="5">
    <source>
        <dbReference type="SAM" id="MobiDB-lite"/>
    </source>
</evidence>
<proteinExistence type="predicted"/>
<keyword evidence="2" id="KW-0813">Transport</keyword>
<dbReference type="GO" id="GO:0017056">
    <property type="term" value="F:structural constituent of nuclear pore"/>
    <property type="evidence" value="ECO:0007669"/>
    <property type="project" value="InterPro"/>
</dbReference>
<dbReference type="InterPro" id="IPR039462">
    <property type="entry name" value="Nup159/Nup146_N"/>
</dbReference>
<feature type="coiled-coil region" evidence="4">
    <location>
        <begin position="857"/>
        <end position="884"/>
    </location>
</feature>
<evidence type="ECO:0000256" key="3">
    <source>
        <dbReference type="ARBA" id="ARBA00023242"/>
    </source>
</evidence>
<dbReference type="Gene3D" id="2.130.10.10">
    <property type="entry name" value="YVTN repeat-like/Quinoprotein amine dehydrogenase"/>
    <property type="match status" value="1"/>
</dbReference>
<feature type="region of interest" description="Disordered" evidence="5">
    <location>
        <begin position="665"/>
        <end position="695"/>
    </location>
</feature>
<evidence type="ECO:0000256" key="4">
    <source>
        <dbReference type="SAM" id="Coils"/>
    </source>
</evidence>
<feature type="region of interest" description="Disordered" evidence="5">
    <location>
        <begin position="707"/>
        <end position="794"/>
    </location>
</feature>
<dbReference type="SUPFAM" id="SSF117289">
    <property type="entry name" value="Nucleoporin domain"/>
    <property type="match status" value="1"/>
</dbReference>
<dbReference type="GO" id="GO:0006606">
    <property type="term" value="P:protein import into nucleus"/>
    <property type="evidence" value="ECO:0007669"/>
    <property type="project" value="TreeGrafter"/>
</dbReference>
<organism evidence="7 8">
    <name type="scientific">Rhizopus stolonifer</name>
    <name type="common">Rhizopus nigricans</name>
    <dbReference type="NCBI Taxonomy" id="4846"/>
    <lineage>
        <taxon>Eukaryota</taxon>
        <taxon>Fungi</taxon>
        <taxon>Fungi incertae sedis</taxon>
        <taxon>Mucoromycota</taxon>
        <taxon>Mucoromycotina</taxon>
        <taxon>Mucoromycetes</taxon>
        <taxon>Mucorales</taxon>
        <taxon>Mucorineae</taxon>
        <taxon>Rhizopodaceae</taxon>
        <taxon>Rhizopus</taxon>
    </lineage>
</organism>
<sequence>MNTFSALADPNEPIEPTDIEFFTFTGLVPDAKVAVQKSSFEIEKYPATVSLLACSNQHGNFVAATNTGFLFGNTKALRKTFYNTEKGATSTLEEDKVSVSLDRPVQQVRYSANEDQILIATAGGQLLVYSVHDVQTNKEHVKPIHTYNLGKEIIDLRPNPEALPNLTAILFKDQRCQIMDTTTGQTQCDIPLDNVTAICWSPKGKQIVCGKTDGSLQHFDIQGTSKDALSIPKPLAAGHGDEQENRYVQDVLWIENHIFLVLYARPRHQEEEDYVNDGYIINRKPTTGSAGPEYIRLAEVTPIFSTEGRGNHFYMEIVRGLGREIKHLVIIANAATAELSVVGETQDGVWSTWQLPENGLANLPLSEETSMDTYPLGLALDLTADEKLPPVDPSENETGVDPVPILYYLNDEGHMGAHHCYNVELARRGGSYKSENQPSNTTTTTTITSSAPVSAFGTSAFGSAMESKSTGGSFADLLSGKAAAPPATTTAGGFGSIGGGGLPSFSNLGSVPKISSGFANASSFSTPAKPSFGATTGFGSTTTTTTTTANNKPASAFIAPQKQEATEKKLSFFGSTSTSETKPVFGSSTDTKPSLFGSTAANETKPAFGSTSTLGGFGSLAKNTVPGATSFGSPSSLGSGASFGSLAKNTVPGATTPKPFGSSSFGSSSFSFGASPSSPAAVTTTTTTTTTTTSITKATPSTVAAATITTKTTTSPSPTTSPPALAVTKATPAPATPTTTTTTAATATTTSATTKPSTTTPSTPTTKPTSEAPSKDTEKDSTSTTKPEPTAKEGMAKEYESLYIIVNQELEKLKQYAEKASVVINANTSSFGPKTKENLASEGSWCLTDCAQLGSISKELLTDAQKIEEELNQTENTLQDLVLSCKKSMDKKEDVAYLLKKDVDHHVVDIMDNRELDVEAKSNLKSLTSKADVFGGALDDLEYKFQENKRRNKIRNDHQSGELSLYSLHRAVRDIERDMICKSKEVAELEENFAHFKLNDSRRRAKRVAFTCDDLSDTEDEQEPQITEASIQHTTRYLRRYNFLDCVCEETSKRMPIETTITH</sequence>
<reference evidence="7 8" key="1">
    <citation type="journal article" date="2018" name="G3 (Bethesda)">
        <title>Phylogenetic and Phylogenomic Definition of Rhizopus Species.</title>
        <authorList>
            <person name="Gryganskyi A.P."/>
            <person name="Golan J."/>
            <person name="Dolatabadi S."/>
            <person name="Mondo S."/>
            <person name="Robb S."/>
            <person name="Idnurm A."/>
            <person name="Muszewska A."/>
            <person name="Steczkiewicz K."/>
            <person name="Masonjones S."/>
            <person name="Liao H.L."/>
            <person name="Gajdeczka M.T."/>
            <person name="Anike F."/>
            <person name="Vuek A."/>
            <person name="Anishchenko I.M."/>
            <person name="Voigt K."/>
            <person name="de Hoog G.S."/>
            <person name="Smith M.E."/>
            <person name="Heitman J."/>
            <person name="Vilgalys R."/>
            <person name="Stajich J.E."/>
        </authorList>
    </citation>
    <scope>NUCLEOTIDE SEQUENCE [LARGE SCALE GENOMIC DNA]</scope>
    <source>
        <strain evidence="7 8">LSU 92-RS-03</strain>
    </source>
</reference>
<evidence type="ECO:0000256" key="1">
    <source>
        <dbReference type="ARBA" id="ARBA00004123"/>
    </source>
</evidence>